<dbReference type="InterPro" id="IPR058912">
    <property type="entry name" value="HTH_animal"/>
</dbReference>
<feature type="compositionally biased region" description="Low complexity" evidence="1">
    <location>
        <begin position="187"/>
        <end position="204"/>
    </location>
</feature>
<feature type="region of interest" description="Disordered" evidence="1">
    <location>
        <begin position="174"/>
        <end position="236"/>
    </location>
</feature>
<dbReference type="PANTHER" id="PTHR21301">
    <property type="entry name" value="REVERSE TRANSCRIPTASE"/>
    <property type="match status" value="1"/>
</dbReference>
<dbReference type="EMBL" id="CAUEEQ010077459">
    <property type="protein sequence ID" value="CAJ0966830.1"/>
    <property type="molecule type" value="Genomic_DNA"/>
</dbReference>
<sequence>MLSYNQSEAESILAQVNIPSQFLHTSTDQLKTRDLERIYRRKTALQLHYVTLAEYHKVQRIPRGLRVSLRPTLFSEKMDFCEKFEAILNKCSMDLILLTVDYLHKEIPTIESEIASIESQLRNTMSQDEFNKIKTQNDKAMVEFQSQLQERKRLKFIRDSEDYQRGEVYRWTNSETAERRPPRRWNSSFSSGSESDGSRSSFRSHQGRGRGRNSRNRGNRQNPSGTEFSTTRMQTRSQVSNDQLVYNISSHVLSSMELYVLQKGLSFCPTPPFNDFILDQELSRFFRSLRLKVHFSNVISPPTTTVSSIDTDCTTDNVTDTTLSLRKLNLVQRNEFFIQLNGTAMGSNVAPPYANIFMADFESKFVYTHVLFQQFCPLWKRYIDDIFLIWCGDLDSLLSFYQSINTSVDKLTFSIQHDQKSISFLDTLVTIYDDRSLSTDLFVKSTDKNSLLLFTSCHPRHIKRSLPRSQYSRINRIVSDPSLRAVRLNEMASKFRNRGYPDSFLDFPLDNSPLTTPQPRVNRMAFVNTYHPFMPMFHGLIHKHWPLLGLSYPGIPEFQVAPLMCHKKPPNLRNLLVSADIGSSKLVTRQTFLATARKGTFPCLHCLQCSNITRGDTFTHPRSGKRFPIRGFFSCDSTYVIYLIKCPCGLGYVGETSQHIRDRISQHKSTIRCKKLLLPIPAHFISHNHSIAQLRYQIIDSIPIARRGGNRILKLKQREAYWIHILQTLEPYGLNRDFDLYHHTVLGLIYDIGSTLTDSEWTQIWSSSTGGLLNTLILETNYKVLGLLYDEPNSVDQAEKTLLALSQGQEAAELYCQKFRKWSVLTKWNNDALAAIFRRGLSESVKDVMVGFPTPSGLSDSMSLAIQIDRRLRERKTVCAVALSSEQIPEPMQCDRILSRTERQGFRRHRIITDTKRNEGPARKLTNYEEKGRHEMD</sequence>
<dbReference type="Pfam" id="PF26215">
    <property type="entry name" value="HTH_animal"/>
    <property type="match status" value="1"/>
</dbReference>
<gene>
    <name evidence="3" type="ORF">RIMI_LOCUS21717064</name>
</gene>
<evidence type="ECO:0000259" key="2">
    <source>
        <dbReference type="PROSITE" id="PS50164"/>
    </source>
</evidence>
<comment type="caution">
    <text evidence="3">The sequence shown here is derived from an EMBL/GenBank/DDBJ whole genome shotgun (WGS) entry which is preliminary data.</text>
</comment>
<evidence type="ECO:0000256" key="1">
    <source>
        <dbReference type="SAM" id="MobiDB-lite"/>
    </source>
</evidence>
<dbReference type="CDD" id="cd10442">
    <property type="entry name" value="GIY-YIG_PLEs"/>
    <property type="match status" value="1"/>
</dbReference>
<evidence type="ECO:0000313" key="3">
    <source>
        <dbReference type="EMBL" id="CAJ0966830.1"/>
    </source>
</evidence>
<feature type="compositionally biased region" description="Basic residues" evidence="1">
    <location>
        <begin position="205"/>
        <end position="218"/>
    </location>
</feature>
<dbReference type="InterPro" id="IPR000305">
    <property type="entry name" value="GIY-YIG_endonuc"/>
</dbReference>
<feature type="non-terminal residue" evidence="3">
    <location>
        <position position="937"/>
    </location>
</feature>
<feature type="domain" description="GIY-YIG" evidence="2">
    <location>
        <begin position="637"/>
        <end position="734"/>
    </location>
</feature>
<organism evidence="3 4">
    <name type="scientific">Ranitomeya imitator</name>
    <name type="common">mimic poison frog</name>
    <dbReference type="NCBI Taxonomy" id="111125"/>
    <lineage>
        <taxon>Eukaryota</taxon>
        <taxon>Metazoa</taxon>
        <taxon>Chordata</taxon>
        <taxon>Craniata</taxon>
        <taxon>Vertebrata</taxon>
        <taxon>Euteleostomi</taxon>
        <taxon>Amphibia</taxon>
        <taxon>Batrachia</taxon>
        <taxon>Anura</taxon>
        <taxon>Neobatrachia</taxon>
        <taxon>Hyloidea</taxon>
        <taxon>Dendrobatidae</taxon>
        <taxon>Dendrobatinae</taxon>
        <taxon>Ranitomeya</taxon>
    </lineage>
</organism>
<dbReference type="PROSITE" id="PS50164">
    <property type="entry name" value="GIY_YIG"/>
    <property type="match status" value="1"/>
</dbReference>
<keyword evidence="4" id="KW-1185">Reference proteome</keyword>
<reference evidence="3" key="1">
    <citation type="submission" date="2023-07" db="EMBL/GenBank/DDBJ databases">
        <authorList>
            <person name="Stuckert A."/>
        </authorList>
    </citation>
    <scope>NUCLEOTIDE SEQUENCE</scope>
</reference>
<feature type="region of interest" description="Disordered" evidence="1">
    <location>
        <begin position="913"/>
        <end position="937"/>
    </location>
</feature>
<protein>
    <recommendedName>
        <fullName evidence="2">GIY-YIG domain-containing protein</fullName>
    </recommendedName>
</protein>
<dbReference type="PANTHER" id="PTHR21301:SF12">
    <property type="match status" value="1"/>
</dbReference>
<proteinExistence type="predicted"/>
<accession>A0ABN9MN49</accession>
<name>A0ABN9MN49_9NEOB</name>
<evidence type="ECO:0000313" key="4">
    <source>
        <dbReference type="Proteomes" id="UP001176940"/>
    </source>
</evidence>
<feature type="compositionally biased region" description="Polar residues" evidence="1">
    <location>
        <begin position="223"/>
        <end position="236"/>
    </location>
</feature>
<dbReference type="Proteomes" id="UP001176940">
    <property type="component" value="Unassembled WGS sequence"/>
</dbReference>